<reference evidence="7 8" key="1">
    <citation type="submission" date="2018-03" db="EMBL/GenBank/DDBJ databases">
        <title>Adhaeribacter sp. HMF7605 Genome sequencing and assembly.</title>
        <authorList>
            <person name="Kang H."/>
            <person name="Kang J."/>
            <person name="Cha I."/>
            <person name="Kim H."/>
            <person name="Joh K."/>
        </authorList>
    </citation>
    <scope>NUCLEOTIDE SEQUENCE [LARGE SCALE GENOMIC DNA]</scope>
    <source>
        <strain evidence="7 8">HMF7605</strain>
    </source>
</reference>
<dbReference type="PANTHER" id="PTHR15892">
    <property type="entry name" value="MITOCHONDRIAL RIBOSOMAL PROTEIN L30"/>
    <property type="match status" value="1"/>
</dbReference>
<dbReference type="CDD" id="cd01658">
    <property type="entry name" value="Ribosomal_L30"/>
    <property type="match status" value="1"/>
</dbReference>
<keyword evidence="4 5" id="KW-0687">Ribonucleoprotein</keyword>
<dbReference type="GO" id="GO:0022625">
    <property type="term" value="C:cytosolic large ribosomal subunit"/>
    <property type="evidence" value="ECO:0007669"/>
    <property type="project" value="TreeGrafter"/>
</dbReference>
<dbReference type="NCBIfam" id="TIGR01308">
    <property type="entry name" value="rpmD_bact"/>
    <property type="match status" value="1"/>
</dbReference>
<evidence type="ECO:0000256" key="4">
    <source>
        <dbReference type="ARBA" id="ARBA00023274"/>
    </source>
</evidence>
<gene>
    <name evidence="5" type="primary">rpmD</name>
    <name evidence="7" type="ORF">AHMF7605_13485</name>
</gene>
<sequence length="59" mass="6502">MAQIKITQVKSIIDSPAKQKLTIKALGLGKISKSVLVENTPQIVGMIRKVHHLVDIKEL</sequence>
<name>A0A2T2YG12_9BACT</name>
<dbReference type="AlphaFoldDB" id="A0A2T2YG12"/>
<evidence type="ECO:0000256" key="3">
    <source>
        <dbReference type="ARBA" id="ARBA00022980"/>
    </source>
</evidence>
<accession>A0A2T2YG12</accession>
<proteinExistence type="inferred from homology"/>
<dbReference type="InterPro" id="IPR005996">
    <property type="entry name" value="Ribosomal_uL30_bac-type"/>
</dbReference>
<evidence type="ECO:0000259" key="6">
    <source>
        <dbReference type="Pfam" id="PF00327"/>
    </source>
</evidence>
<comment type="subunit">
    <text evidence="2 5">Part of the 50S ribosomal subunit.</text>
</comment>
<dbReference type="SUPFAM" id="SSF55129">
    <property type="entry name" value="Ribosomal protein L30p/L7e"/>
    <property type="match status" value="1"/>
</dbReference>
<dbReference type="PIRSF" id="PIRSF002211">
    <property type="entry name" value="Ribosomal_L30_bac-type"/>
    <property type="match status" value="1"/>
</dbReference>
<dbReference type="Proteomes" id="UP000240357">
    <property type="component" value="Unassembled WGS sequence"/>
</dbReference>
<organism evidence="7 8">
    <name type="scientific">Adhaeribacter arboris</name>
    <dbReference type="NCBI Taxonomy" id="2072846"/>
    <lineage>
        <taxon>Bacteria</taxon>
        <taxon>Pseudomonadati</taxon>
        <taxon>Bacteroidota</taxon>
        <taxon>Cytophagia</taxon>
        <taxon>Cytophagales</taxon>
        <taxon>Hymenobacteraceae</taxon>
        <taxon>Adhaeribacter</taxon>
    </lineage>
</organism>
<dbReference type="RefSeq" id="WP_106930141.1">
    <property type="nucleotide sequence ID" value="NZ_PYFT01000001.1"/>
</dbReference>
<evidence type="ECO:0000256" key="1">
    <source>
        <dbReference type="ARBA" id="ARBA00007594"/>
    </source>
</evidence>
<dbReference type="HAMAP" id="MF_01371_B">
    <property type="entry name" value="Ribosomal_uL30_B"/>
    <property type="match status" value="1"/>
</dbReference>
<evidence type="ECO:0000256" key="5">
    <source>
        <dbReference type="HAMAP-Rule" id="MF_01371"/>
    </source>
</evidence>
<dbReference type="InterPro" id="IPR036919">
    <property type="entry name" value="Ribo_uL30_ferredoxin-like_sf"/>
</dbReference>
<dbReference type="GO" id="GO:0006412">
    <property type="term" value="P:translation"/>
    <property type="evidence" value="ECO:0007669"/>
    <property type="project" value="UniProtKB-UniRule"/>
</dbReference>
<dbReference type="OrthoDB" id="9812790at2"/>
<dbReference type="Pfam" id="PF00327">
    <property type="entry name" value="Ribosomal_L30"/>
    <property type="match status" value="1"/>
</dbReference>
<feature type="domain" description="Large ribosomal subunit protein uL30-like ferredoxin-like fold" evidence="6">
    <location>
        <begin position="4"/>
        <end position="54"/>
    </location>
</feature>
<comment type="caution">
    <text evidence="7">The sequence shown here is derived from an EMBL/GenBank/DDBJ whole genome shotgun (WGS) entry which is preliminary data.</text>
</comment>
<keyword evidence="8" id="KW-1185">Reference proteome</keyword>
<comment type="similarity">
    <text evidence="1 5">Belongs to the universal ribosomal protein uL30 family.</text>
</comment>
<dbReference type="EMBL" id="PYFT01000001">
    <property type="protein sequence ID" value="PSR54451.1"/>
    <property type="molecule type" value="Genomic_DNA"/>
</dbReference>
<dbReference type="PANTHER" id="PTHR15892:SF2">
    <property type="entry name" value="LARGE RIBOSOMAL SUBUNIT PROTEIN UL30M"/>
    <property type="match status" value="1"/>
</dbReference>
<evidence type="ECO:0000313" key="8">
    <source>
        <dbReference type="Proteomes" id="UP000240357"/>
    </source>
</evidence>
<dbReference type="GO" id="GO:0003735">
    <property type="term" value="F:structural constituent of ribosome"/>
    <property type="evidence" value="ECO:0007669"/>
    <property type="project" value="InterPro"/>
</dbReference>
<evidence type="ECO:0000313" key="7">
    <source>
        <dbReference type="EMBL" id="PSR54451.1"/>
    </source>
</evidence>
<dbReference type="Gene3D" id="3.30.1390.20">
    <property type="entry name" value="Ribosomal protein L30, ferredoxin-like fold domain"/>
    <property type="match status" value="1"/>
</dbReference>
<protein>
    <recommendedName>
        <fullName evidence="5">Large ribosomal subunit protein uL30</fullName>
    </recommendedName>
</protein>
<evidence type="ECO:0000256" key="2">
    <source>
        <dbReference type="ARBA" id="ARBA00011838"/>
    </source>
</evidence>
<keyword evidence="3 5" id="KW-0689">Ribosomal protein</keyword>
<dbReference type="InterPro" id="IPR016082">
    <property type="entry name" value="Ribosomal_uL30_ferredoxin-like"/>
</dbReference>